<evidence type="ECO:0000256" key="1">
    <source>
        <dbReference type="SAM" id="MobiDB-lite"/>
    </source>
</evidence>
<dbReference type="SUPFAM" id="SSF46934">
    <property type="entry name" value="UBA-like"/>
    <property type="match status" value="1"/>
</dbReference>
<reference evidence="3 4" key="1">
    <citation type="journal article" date="2021" name="Comput. Struct. Biotechnol. J.">
        <title>De novo genome assembly of the potent medicinal plant Rehmannia glutinosa using nanopore technology.</title>
        <authorList>
            <person name="Ma L."/>
            <person name="Dong C."/>
            <person name="Song C."/>
            <person name="Wang X."/>
            <person name="Zheng X."/>
            <person name="Niu Y."/>
            <person name="Chen S."/>
            <person name="Feng W."/>
        </authorList>
    </citation>
    <scope>NUCLEOTIDE SEQUENCE [LARGE SCALE GENOMIC DNA]</scope>
    <source>
        <strain evidence="3">DH-2019</strain>
    </source>
</reference>
<feature type="compositionally biased region" description="Basic residues" evidence="1">
    <location>
        <begin position="911"/>
        <end position="926"/>
    </location>
</feature>
<dbReference type="CDD" id="cd14364">
    <property type="entry name" value="CUE_ASCC2"/>
    <property type="match status" value="1"/>
</dbReference>
<gene>
    <name evidence="3" type="ORF">DH2020_008275</name>
</gene>
<feature type="compositionally biased region" description="Basic residues" evidence="1">
    <location>
        <begin position="864"/>
        <end position="878"/>
    </location>
</feature>
<organism evidence="3 4">
    <name type="scientific">Rehmannia glutinosa</name>
    <name type="common">Chinese foxglove</name>
    <dbReference type="NCBI Taxonomy" id="99300"/>
    <lineage>
        <taxon>Eukaryota</taxon>
        <taxon>Viridiplantae</taxon>
        <taxon>Streptophyta</taxon>
        <taxon>Embryophyta</taxon>
        <taxon>Tracheophyta</taxon>
        <taxon>Spermatophyta</taxon>
        <taxon>Magnoliopsida</taxon>
        <taxon>eudicotyledons</taxon>
        <taxon>Gunneridae</taxon>
        <taxon>Pentapetalae</taxon>
        <taxon>asterids</taxon>
        <taxon>lamiids</taxon>
        <taxon>Lamiales</taxon>
        <taxon>Orobanchaceae</taxon>
        <taxon>Rehmannieae</taxon>
        <taxon>Rehmannia</taxon>
    </lineage>
</organism>
<sequence>MSNRFISQNRNDSKSTSKPQKKFNPKRDFQNPNSQQTLSNSLRAASATNTDSGGGGDAAMASKSRVRMGEDGEWVSKASTSGNFVIYLPQDDAVAAGLGPKEGGLDPVEAQRVVDLLNRELSRLLKLRPRDFWREVATDESLHAFLESFLKFRSRWYDFPHRGARGIVAGVIVGEFELCRRVFMVLYRLSSNRDPGAKAADSLGSKDHEDLLQDKKLLDLPKLLDICAIFDHENEDLTRVLVMNALKAQPYIQHEFPVLLSHFLSIVQTMHQRCSTSLEVLLNSGGHQDLGSSRLHLDYLEVMDFINDSVVSLDSFVNAYKHAAVFFSSPVEMGYYTSRLLGLGKGLKLLNRALLRRNILKVEMASTGQLLPCWVTRQQDVEGGLVAEGMVGDVYGEEELLTALAKLHDSLLPSLHRGFRIILGVAGDKNKDISRDLLSNVFISLKMLSRRIAKFGWKLLYFCYLSDEAFESSYSHQVSMKMFPANVDDPVVRADILVQTIRDLTVEQTHDLGDRTWGTFVQDIEKNHKMMSRIELLHKAGWLSMDDEQFQFLSTIMMTPPQADTKMKSATSFPVTTNKTQTDEDVAIIESKISQIKELFPDYGRGFLIACLEAYNQNPEEVIQRILEGTLHEELQSLDTSLEKLPPPKSAPSTTTHDKKGKGKLVDPAVSPLAAVVPTVEKNQAGVPSGSSSSSSFGRFVRKNAYGSSDTETLNDKKEKELAKTAALVSQLEYEDEYDDSFDDLGLSVGDSGLDESESLGAKMSSQRADGDSSTSNADSSKWQSRKKPQFYVKDGKNYSYKVEGSVAVNNYNEARLVNQSQKELVHGLGRGGNIPLGAVKMLTESNEEQNDGEQDRNEEVGRRGGRGYGRGRGRRGFHSGVAKNLPEPNEEQEDGRDDNEIGGRGNSRGGGRRGRGGNQYRKARAMSKQLTGLPAHYR</sequence>
<feature type="region of interest" description="Disordered" evidence="1">
    <location>
        <begin position="747"/>
        <end position="789"/>
    </location>
</feature>
<dbReference type="PROSITE" id="PS51140">
    <property type="entry name" value="CUE"/>
    <property type="match status" value="1"/>
</dbReference>
<dbReference type="InterPro" id="IPR041800">
    <property type="entry name" value="ASCC2_CUE"/>
</dbReference>
<dbReference type="SMART" id="SM00546">
    <property type="entry name" value="CUE"/>
    <property type="match status" value="1"/>
</dbReference>
<feature type="region of interest" description="Disordered" evidence="1">
    <location>
        <begin position="641"/>
        <end position="665"/>
    </location>
</feature>
<feature type="compositionally biased region" description="Basic and acidic residues" evidence="1">
    <location>
        <begin position="854"/>
        <end position="863"/>
    </location>
</feature>
<proteinExistence type="predicted"/>
<feature type="compositionally biased region" description="Polar residues" evidence="1">
    <location>
        <begin position="1"/>
        <end position="18"/>
    </location>
</feature>
<dbReference type="InterPro" id="IPR009060">
    <property type="entry name" value="UBA-like_sf"/>
</dbReference>
<feature type="domain" description="CUE" evidence="2">
    <location>
        <begin position="588"/>
        <end position="631"/>
    </location>
</feature>
<dbReference type="EMBL" id="JABTTQ020003506">
    <property type="protein sequence ID" value="KAK6116006.1"/>
    <property type="molecule type" value="Genomic_DNA"/>
</dbReference>
<evidence type="ECO:0000313" key="3">
    <source>
        <dbReference type="EMBL" id="KAK6116006.1"/>
    </source>
</evidence>
<evidence type="ECO:0000313" key="4">
    <source>
        <dbReference type="Proteomes" id="UP001318860"/>
    </source>
</evidence>
<dbReference type="Gene3D" id="1.10.8.10">
    <property type="entry name" value="DNA helicase RuvA subunit, C-terminal domain"/>
    <property type="match status" value="1"/>
</dbReference>
<feature type="compositionally biased region" description="Polar residues" evidence="1">
    <location>
        <begin position="764"/>
        <end position="783"/>
    </location>
</feature>
<feature type="compositionally biased region" description="Acidic residues" evidence="1">
    <location>
        <begin position="889"/>
        <end position="898"/>
    </location>
</feature>
<feature type="region of interest" description="Disordered" evidence="1">
    <location>
        <begin position="845"/>
        <end position="939"/>
    </location>
</feature>
<name>A0ABR0U1E4_REHGL</name>
<dbReference type="Proteomes" id="UP001318860">
    <property type="component" value="Unassembled WGS sequence"/>
</dbReference>
<feature type="region of interest" description="Disordered" evidence="1">
    <location>
        <begin position="1"/>
        <end position="65"/>
    </location>
</feature>
<comment type="caution">
    <text evidence="3">The sequence shown here is derived from an EMBL/GenBank/DDBJ whole genome shotgun (WGS) entry which is preliminary data.</text>
</comment>
<feature type="compositionally biased region" description="Polar residues" evidence="1">
    <location>
        <begin position="30"/>
        <end position="51"/>
    </location>
</feature>
<keyword evidence="4" id="KW-1185">Reference proteome</keyword>
<dbReference type="InterPro" id="IPR052586">
    <property type="entry name" value="ASCC2"/>
</dbReference>
<dbReference type="PANTHER" id="PTHR21494:SF0">
    <property type="entry name" value="ACTIVATING SIGNAL COINTEGRATOR 1 COMPLEX SUBUNIT 2"/>
    <property type="match status" value="1"/>
</dbReference>
<accession>A0ABR0U1E4</accession>
<dbReference type="PANTHER" id="PTHR21494">
    <property type="entry name" value="ACTIVATING SIGNAL COINTEGRATOR 1 COMPLEX SUBUNIT 2 ASC-1 COMPLEX SUBUNIT P100"/>
    <property type="match status" value="1"/>
</dbReference>
<dbReference type="InterPro" id="IPR003892">
    <property type="entry name" value="CUE"/>
</dbReference>
<evidence type="ECO:0000259" key="2">
    <source>
        <dbReference type="PROSITE" id="PS51140"/>
    </source>
</evidence>
<protein>
    <recommendedName>
        <fullName evidence="2">CUE domain-containing protein</fullName>
    </recommendedName>
</protein>
<dbReference type="Pfam" id="PF02845">
    <property type="entry name" value="CUE"/>
    <property type="match status" value="1"/>
</dbReference>